<dbReference type="Proteomes" id="UP000578252">
    <property type="component" value="Unassembled WGS sequence"/>
</dbReference>
<gene>
    <name evidence="2" type="ORF">HHJ78_02575</name>
</gene>
<protein>
    <submittedName>
        <fullName evidence="2">Uncharacterized protein</fullName>
    </submittedName>
</protein>
<dbReference type="AlphaFoldDB" id="A0A7Y0U009"/>
<comment type="caution">
    <text evidence="2">The sequence shown here is derived from an EMBL/GenBank/DDBJ whole genome shotgun (WGS) entry which is preliminary data.</text>
</comment>
<sequence length="919" mass="99541">MRITNLEALAQNSAAASLAAAQSDSWRWGSVSQLDPVGVILDGEDRPIFPSDVLTPVTVNMRVYVRMANGRATVMGSDSYQTLPAVMDKTTGIISRPGVYTDGKLDPPAGFHATCNSSMVTLHWSGKLARLAGVPYDPPPNFSHVLVEQSEKETGGEWVKVGRATGGGLTLDREEYTGKTLWFRARSVDVRGQAYEPTEPLEIPVTNNLAAKIQNALTKAEQAGEEASRKLEGLDEKLAEFKGGINQAKSDAAAAAAKTIELHNQLAETTRELNEAIATGDTALADELRMKIRQAQTESEQKTSDEIAKLKKELDEAIAAGNSEAAYELRKKLEQLETTVEETRQAANNKNTIRYSQQTPPSSGVFQEGDTWFQWDEYKNVTGQWTYRNNEWQPVLVKSEVIANLDVAKLTAGDAKISEAVIEKLWVDGLSAKQVTTKSLVVETGNLWPDPMFNTPKPVWGKMGWEFGVKDGRRCMSCVMGEKKKGARTDITVPFTHGAGGIVIGTYVMCDKQTDNYPISFFGVERYYLEDGVEKTKSLGVSVPWTVLKTPGNWAYIQGIISLPENTTGFRVQIFSGTDTTGNEAKVYISSPFIRLLHSTVTIENGAITAPKLTVNQALIDKLTVSTSLWAGKISTEMLKVGAYTDGVCIDRYGVKVRSGGGGSVELTKAGLSAFQASGQRSFYLGTDGEAFFKGSIKSGSTIDGAAIRGGTIVGASIKTAQSGRRAEISGYSIRLFNSSNDETMRLNDSTLQFSEGNNRIGYLRWGLLKGAEGKSLGIVVDQDNAEYVTLGVLKRGENVIATRVWVSYDKVTISSPGGISISSPGGTVVDGYNIREWFQALQNNNGSEAAMNQANAAMEQANRAMKQANAAMNHANTVNARVANVETPVRRLGGTFWEHGFKTANGGTVAAHSWNIFA</sequence>
<keyword evidence="1" id="KW-0175">Coiled coil</keyword>
<dbReference type="RefSeq" id="WP_169771567.1">
    <property type="nucleotide sequence ID" value="NZ_JABCUR010000002.1"/>
</dbReference>
<evidence type="ECO:0000256" key="1">
    <source>
        <dbReference type="SAM" id="Coils"/>
    </source>
</evidence>
<name>A0A7Y0U009_9ACTO</name>
<dbReference type="EMBL" id="JABCUR010000002">
    <property type="protein sequence ID" value="NMW64440.1"/>
    <property type="molecule type" value="Genomic_DNA"/>
</dbReference>
<accession>A0A7Y0U009</accession>
<evidence type="ECO:0000313" key="2">
    <source>
        <dbReference type="EMBL" id="NMW64440.1"/>
    </source>
</evidence>
<reference evidence="2 3" key="1">
    <citation type="submission" date="2020-04" db="EMBL/GenBank/DDBJ databases">
        <title>Antimicrobial susceptibility and clonality of vaginal-derived multi-drug resistant Mobiluncus isolates in China.</title>
        <authorList>
            <person name="Zhang X."/>
        </authorList>
    </citation>
    <scope>NUCLEOTIDE SEQUENCE [LARGE SCALE GENOMIC DNA]</scope>
    <source>
        <strain evidence="2 3">13</strain>
    </source>
</reference>
<evidence type="ECO:0000313" key="3">
    <source>
        <dbReference type="Proteomes" id="UP000578252"/>
    </source>
</evidence>
<organism evidence="2 3">
    <name type="scientific">Mobiluncus mulieris</name>
    <dbReference type="NCBI Taxonomy" id="2052"/>
    <lineage>
        <taxon>Bacteria</taxon>
        <taxon>Bacillati</taxon>
        <taxon>Actinomycetota</taxon>
        <taxon>Actinomycetes</taxon>
        <taxon>Actinomycetales</taxon>
        <taxon>Actinomycetaceae</taxon>
        <taxon>Mobiluncus</taxon>
    </lineage>
</organism>
<feature type="coiled-coil region" evidence="1">
    <location>
        <begin position="285"/>
        <end position="353"/>
    </location>
</feature>
<feature type="coiled-coil region" evidence="1">
    <location>
        <begin position="845"/>
        <end position="879"/>
    </location>
</feature>
<feature type="coiled-coil region" evidence="1">
    <location>
        <begin position="210"/>
        <end position="237"/>
    </location>
</feature>
<proteinExistence type="predicted"/>